<dbReference type="AlphaFoldDB" id="A0A1H4H3S6"/>
<gene>
    <name evidence="1" type="ORF">SAMN05192564_107177</name>
</gene>
<evidence type="ECO:0000313" key="2">
    <source>
        <dbReference type="Proteomes" id="UP000198638"/>
    </source>
</evidence>
<dbReference type="STRING" id="83784.SAMN05192564_107177"/>
<evidence type="ECO:0000313" key="1">
    <source>
        <dbReference type="EMBL" id="SEB16447.1"/>
    </source>
</evidence>
<dbReference type="Proteomes" id="UP000198638">
    <property type="component" value="Unassembled WGS sequence"/>
</dbReference>
<accession>A0A1H4H3S6</accession>
<dbReference type="EMBL" id="FNRQ01000007">
    <property type="protein sequence ID" value="SEB16447.1"/>
    <property type="molecule type" value="Genomic_DNA"/>
</dbReference>
<name>A0A1H4H3S6_9BURK</name>
<organism evidence="1 2">
    <name type="scientific">Paraburkholderia sartisoli</name>
    <dbReference type="NCBI Taxonomy" id="83784"/>
    <lineage>
        <taxon>Bacteria</taxon>
        <taxon>Pseudomonadati</taxon>
        <taxon>Pseudomonadota</taxon>
        <taxon>Betaproteobacteria</taxon>
        <taxon>Burkholderiales</taxon>
        <taxon>Burkholderiaceae</taxon>
        <taxon>Paraburkholderia</taxon>
    </lineage>
</organism>
<sequence length="51" mass="5970">MLHADRAFSPVRRNARVLPPRARFFMGAFYMRAFARASVRRRVPGFMLAFP</sequence>
<proteinExistence type="predicted"/>
<keyword evidence="2" id="KW-1185">Reference proteome</keyword>
<reference evidence="2" key="1">
    <citation type="submission" date="2016-10" db="EMBL/GenBank/DDBJ databases">
        <authorList>
            <person name="Varghese N."/>
            <person name="Submissions S."/>
        </authorList>
    </citation>
    <scope>NUCLEOTIDE SEQUENCE [LARGE SCALE GENOMIC DNA]</scope>
    <source>
        <strain evidence="2">LMG 24000</strain>
    </source>
</reference>
<protein>
    <submittedName>
        <fullName evidence="1">Uncharacterized protein</fullName>
    </submittedName>
</protein>